<feature type="compositionally biased region" description="Polar residues" evidence="1">
    <location>
        <begin position="94"/>
        <end position="103"/>
    </location>
</feature>
<reference evidence="3" key="1">
    <citation type="journal article" date="2019" name="Curr. Biol.">
        <title>Genome Sequence of Striga asiatica Provides Insight into the Evolution of Plant Parasitism.</title>
        <authorList>
            <person name="Yoshida S."/>
            <person name="Kim S."/>
            <person name="Wafula E.K."/>
            <person name="Tanskanen J."/>
            <person name="Kim Y.M."/>
            <person name="Honaas L."/>
            <person name="Yang Z."/>
            <person name="Spallek T."/>
            <person name="Conn C.E."/>
            <person name="Ichihashi Y."/>
            <person name="Cheong K."/>
            <person name="Cui S."/>
            <person name="Der J.P."/>
            <person name="Gundlach H."/>
            <person name="Jiao Y."/>
            <person name="Hori C."/>
            <person name="Ishida J.K."/>
            <person name="Kasahara H."/>
            <person name="Kiba T."/>
            <person name="Kim M.S."/>
            <person name="Koo N."/>
            <person name="Laohavisit A."/>
            <person name="Lee Y.H."/>
            <person name="Lumba S."/>
            <person name="McCourt P."/>
            <person name="Mortimer J.C."/>
            <person name="Mutuku J.M."/>
            <person name="Nomura T."/>
            <person name="Sasaki-Sekimoto Y."/>
            <person name="Seto Y."/>
            <person name="Wang Y."/>
            <person name="Wakatake T."/>
            <person name="Sakakibara H."/>
            <person name="Demura T."/>
            <person name="Yamaguchi S."/>
            <person name="Yoneyama K."/>
            <person name="Manabe R.I."/>
            <person name="Nelson D.C."/>
            <person name="Schulman A.H."/>
            <person name="Timko M.P."/>
            <person name="dePamphilis C.W."/>
            <person name="Choi D."/>
            <person name="Shirasu K."/>
        </authorList>
    </citation>
    <scope>NUCLEOTIDE SEQUENCE [LARGE SCALE GENOMIC DNA]</scope>
    <source>
        <strain evidence="3">cv. UVA1</strain>
    </source>
</reference>
<proteinExistence type="predicted"/>
<organism evidence="2 3">
    <name type="scientific">Striga asiatica</name>
    <name type="common">Asiatic witchweed</name>
    <name type="synonym">Buchnera asiatica</name>
    <dbReference type="NCBI Taxonomy" id="4170"/>
    <lineage>
        <taxon>Eukaryota</taxon>
        <taxon>Viridiplantae</taxon>
        <taxon>Streptophyta</taxon>
        <taxon>Embryophyta</taxon>
        <taxon>Tracheophyta</taxon>
        <taxon>Spermatophyta</taxon>
        <taxon>Magnoliopsida</taxon>
        <taxon>eudicotyledons</taxon>
        <taxon>Gunneridae</taxon>
        <taxon>Pentapetalae</taxon>
        <taxon>asterids</taxon>
        <taxon>lamiids</taxon>
        <taxon>Lamiales</taxon>
        <taxon>Orobanchaceae</taxon>
        <taxon>Buchnereae</taxon>
        <taxon>Striga</taxon>
    </lineage>
</organism>
<evidence type="ECO:0000256" key="1">
    <source>
        <dbReference type="SAM" id="MobiDB-lite"/>
    </source>
</evidence>
<dbReference type="EMBL" id="BKCP01002336">
    <property type="protein sequence ID" value="GER28201.1"/>
    <property type="molecule type" value="Genomic_DNA"/>
</dbReference>
<dbReference type="Proteomes" id="UP000325081">
    <property type="component" value="Unassembled WGS sequence"/>
</dbReference>
<protein>
    <submittedName>
        <fullName evidence="2">Cellulose synthase family protein</fullName>
    </submittedName>
</protein>
<feature type="compositionally biased region" description="Basic and acidic residues" evidence="1">
    <location>
        <begin position="127"/>
        <end position="144"/>
    </location>
</feature>
<feature type="region of interest" description="Disordered" evidence="1">
    <location>
        <begin position="250"/>
        <end position="272"/>
    </location>
</feature>
<feature type="compositionally biased region" description="Basic and acidic residues" evidence="1">
    <location>
        <begin position="156"/>
        <end position="166"/>
    </location>
</feature>
<accession>A0A5A7P6E4</accession>
<comment type="caution">
    <text evidence="2">The sequence shown here is derived from an EMBL/GenBank/DDBJ whole genome shotgun (WGS) entry which is preliminary data.</text>
</comment>
<feature type="compositionally biased region" description="Basic and acidic residues" evidence="1">
    <location>
        <begin position="31"/>
        <end position="43"/>
    </location>
</feature>
<dbReference type="AlphaFoldDB" id="A0A5A7P6E4"/>
<feature type="compositionally biased region" description="Polar residues" evidence="1">
    <location>
        <begin position="114"/>
        <end position="123"/>
    </location>
</feature>
<evidence type="ECO:0000313" key="2">
    <source>
        <dbReference type="EMBL" id="GER28201.1"/>
    </source>
</evidence>
<sequence length="272" mass="31882">MYIYDDIDIKLKTLFTSEDPCLHSAQHPQKHLPDQEREQEVHPNRHALPHCPNLQWENLARDQPSQWAPRHPKPRHIDPYQHQYHISIPSAQPSLVPQFSSHQHPNRNLRSQHRQSTTHQQKTPPEPIHDSHRQKSRENANDARHHARQQRCALTKTDRPEENRCVERNHVDPRHLLEKRDGYRHHELGPEFPESFELRLASMRSSSSGWTSCMPRARCRVRLAFSGLWPRWIRLFGVSGRKIAPNVKTEAGTAARASESRQPQPDFIFSEP</sequence>
<feature type="compositionally biased region" description="Basic residues" evidence="1">
    <location>
        <begin position="104"/>
        <end position="113"/>
    </location>
</feature>
<feature type="region of interest" description="Disordered" evidence="1">
    <location>
        <begin position="94"/>
        <end position="166"/>
    </location>
</feature>
<feature type="region of interest" description="Disordered" evidence="1">
    <location>
        <begin position="22"/>
        <end position="50"/>
    </location>
</feature>
<evidence type="ECO:0000313" key="3">
    <source>
        <dbReference type="Proteomes" id="UP000325081"/>
    </source>
</evidence>
<name>A0A5A7P6E4_STRAF</name>
<gene>
    <name evidence="2" type="ORF">STAS_03979</name>
</gene>
<keyword evidence="3" id="KW-1185">Reference proteome</keyword>